<dbReference type="Proteomes" id="UP001432027">
    <property type="component" value="Unassembled WGS sequence"/>
</dbReference>
<dbReference type="AlphaFoldDB" id="A0AAV5S9Z9"/>
<feature type="non-terminal residue" evidence="1">
    <location>
        <position position="1"/>
    </location>
</feature>
<comment type="caution">
    <text evidence="1">The sequence shown here is derived from an EMBL/GenBank/DDBJ whole genome shotgun (WGS) entry which is preliminary data.</text>
</comment>
<sequence length="88" mass="9681">LLMMGRVSPHKIKVADPFEKRSRMVLFDGNIMFHAAHHRNISFRASGNSSIFIGDVDIGHLPDIAAVNELSNTVDAHTTLISNTVTIL</sequence>
<keyword evidence="2" id="KW-1185">Reference proteome</keyword>
<gene>
    <name evidence="1" type="ORF">PENTCL1PPCAC_2227</name>
</gene>
<name>A0AAV5S9Z9_9BILA</name>
<dbReference type="EMBL" id="BTSX01000001">
    <property type="protein sequence ID" value="GMS80052.1"/>
    <property type="molecule type" value="Genomic_DNA"/>
</dbReference>
<proteinExistence type="predicted"/>
<organism evidence="1 2">
    <name type="scientific">Pristionchus entomophagus</name>
    <dbReference type="NCBI Taxonomy" id="358040"/>
    <lineage>
        <taxon>Eukaryota</taxon>
        <taxon>Metazoa</taxon>
        <taxon>Ecdysozoa</taxon>
        <taxon>Nematoda</taxon>
        <taxon>Chromadorea</taxon>
        <taxon>Rhabditida</taxon>
        <taxon>Rhabditina</taxon>
        <taxon>Diplogasteromorpha</taxon>
        <taxon>Diplogasteroidea</taxon>
        <taxon>Neodiplogasteridae</taxon>
        <taxon>Pristionchus</taxon>
    </lineage>
</organism>
<reference evidence="1" key="1">
    <citation type="submission" date="2023-10" db="EMBL/GenBank/DDBJ databases">
        <title>Genome assembly of Pristionchus species.</title>
        <authorList>
            <person name="Yoshida K."/>
            <person name="Sommer R.J."/>
        </authorList>
    </citation>
    <scope>NUCLEOTIDE SEQUENCE</scope>
    <source>
        <strain evidence="1">RS0144</strain>
    </source>
</reference>
<protein>
    <submittedName>
        <fullName evidence="1">Uncharacterized protein</fullName>
    </submittedName>
</protein>
<evidence type="ECO:0000313" key="1">
    <source>
        <dbReference type="EMBL" id="GMS80052.1"/>
    </source>
</evidence>
<accession>A0AAV5S9Z9</accession>
<feature type="non-terminal residue" evidence="1">
    <location>
        <position position="88"/>
    </location>
</feature>
<evidence type="ECO:0000313" key="2">
    <source>
        <dbReference type="Proteomes" id="UP001432027"/>
    </source>
</evidence>